<evidence type="ECO:0000313" key="5">
    <source>
        <dbReference type="EMBL" id="MPN37214.1"/>
    </source>
</evidence>
<reference evidence="5" key="1">
    <citation type="submission" date="2019-08" db="EMBL/GenBank/DDBJ databases">
        <authorList>
            <person name="Kucharzyk K."/>
            <person name="Murdoch R.W."/>
            <person name="Higgins S."/>
            <person name="Loffler F."/>
        </authorList>
    </citation>
    <scope>NUCLEOTIDE SEQUENCE</scope>
</reference>
<dbReference type="PANTHER" id="PTHR39178:SF1">
    <property type="entry name" value="RIBOSOMAL-PROCESSING CYSTEINE PROTEASE PRP"/>
    <property type="match status" value="1"/>
</dbReference>
<dbReference type="InterPro" id="IPR036764">
    <property type="entry name" value="Peptidase_Prp_sf"/>
</dbReference>
<organism evidence="5">
    <name type="scientific">bioreactor metagenome</name>
    <dbReference type="NCBI Taxonomy" id="1076179"/>
    <lineage>
        <taxon>unclassified sequences</taxon>
        <taxon>metagenomes</taxon>
        <taxon>ecological metagenomes</taxon>
    </lineage>
</organism>
<dbReference type="EMBL" id="VSSQ01091733">
    <property type="protein sequence ID" value="MPN37214.1"/>
    <property type="molecule type" value="Genomic_DNA"/>
</dbReference>
<dbReference type="InterPro" id="IPR007422">
    <property type="entry name" value="Peptidase_Prp"/>
</dbReference>
<proteinExistence type="predicted"/>
<keyword evidence="4" id="KW-0788">Thiol protease</keyword>
<dbReference type="Gene3D" id="3.30.70.1490">
    <property type="entry name" value="Cysteine protease Prp"/>
    <property type="match status" value="1"/>
</dbReference>
<gene>
    <name evidence="5" type="ORF">SDC9_184730</name>
</gene>
<keyword evidence="2" id="KW-0645">Protease</keyword>
<dbReference type="Pfam" id="PF04327">
    <property type="entry name" value="Peptidase_Prp"/>
    <property type="match status" value="1"/>
</dbReference>
<evidence type="ECO:0008006" key="6">
    <source>
        <dbReference type="Google" id="ProtNLM"/>
    </source>
</evidence>
<name>A0A645HM82_9ZZZZ</name>
<comment type="caution">
    <text evidence="5">The sequence shown here is derived from an EMBL/GenBank/DDBJ whole genome shotgun (WGS) entry which is preliminary data.</text>
</comment>
<dbReference type="CDD" id="cd16332">
    <property type="entry name" value="Prp-like"/>
    <property type="match status" value="1"/>
</dbReference>
<evidence type="ECO:0000256" key="1">
    <source>
        <dbReference type="ARBA" id="ARBA00022517"/>
    </source>
</evidence>
<dbReference type="SUPFAM" id="SSF118010">
    <property type="entry name" value="TM1457-like"/>
    <property type="match status" value="1"/>
</dbReference>
<keyword evidence="3" id="KW-0378">Hydrolase</keyword>
<evidence type="ECO:0000256" key="2">
    <source>
        <dbReference type="ARBA" id="ARBA00022670"/>
    </source>
</evidence>
<accession>A0A645HM82</accession>
<evidence type="ECO:0000256" key="3">
    <source>
        <dbReference type="ARBA" id="ARBA00022801"/>
    </source>
</evidence>
<dbReference type="AlphaFoldDB" id="A0A645HM82"/>
<protein>
    <recommendedName>
        <fullName evidence="6">Ribosomal-processing cysteine protease Prp</fullName>
    </recommendedName>
</protein>
<dbReference type="PANTHER" id="PTHR39178">
    <property type="entry name" value="HYPOTHETICAL RIBOSOME-ASSOCIATED PROTEIN"/>
    <property type="match status" value="1"/>
</dbReference>
<keyword evidence="1" id="KW-0690">Ribosome biogenesis</keyword>
<sequence length="114" mass="12337">MVTVTMLRQKGRLVGFTSTGHAGYGEAGEDLVCSAVSAVTQTCLLGLTDVVGLKQGKQIAYEIDDVKGITCILSGDTDEEQLEKAELLFSTMEAGLRSIQQSYRSALKIRHREV</sequence>
<evidence type="ECO:0000256" key="4">
    <source>
        <dbReference type="ARBA" id="ARBA00022807"/>
    </source>
</evidence>
<dbReference type="GO" id="GO:0042254">
    <property type="term" value="P:ribosome biogenesis"/>
    <property type="evidence" value="ECO:0007669"/>
    <property type="project" value="UniProtKB-KW"/>
</dbReference>
<dbReference type="GO" id="GO:0006508">
    <property type="term" value="P:proteolysis"/>
    <property type="evidence" value="ECO:0007669"/>
    <property type="project" value="UniProtKB-KW"/>
</dbReference>
<dbReference type="GO" id="GO:0008234">
    <property type="term" value="F:cysteine-type peptidase activity"/>
    <property type="evidence" value="ECO:0007669"/>
    <property type="project" value="UniProtKB-KW"/>
</dbReference>